<reference evidence="1" key="1">
    <citation type="submission" date="2020-10" db="EMBL/GenBank/DDBJ databases">
        <authorList>
            <person name="Gilroy R."/>
        </authorList>
    </citation>
    <scope>NUCLEOTIDE SEQUENCE</scope>
    <source>
        <strain evidence="1">ChiW3-316</strain>
    </source>
</reference>
<reference evidence="1" key="2">
    <citation type="journal article" date="2021" name="PeerJ">
        <title>Extensive microbial diversity within the chicken gut microbiome revealed by metagenomics and culture.</title>
        <authorList>
            <person name="Gilroy R."/>
            <person name="Ravi A."/>
            <person name="Getino M."/>
            <person name="Pursley I."/>
            <person name="Horton D.L."/>
            <person name="Alikhan N.F."/>
            <person name="Baker D."/>
            <person name="Gharbi K."/>
            <person name="Hall N."/>
            <person name="Watson M."/>
            <person name="Adriaenssens E.M."/>
            <person name="Foster-Nyarko E."/>
            <person name="Jarju S."/>
            <person name="Secka A."/>
            <person name="Antonio M."/>
            <person name="Oren A."/>
            <person name="Chaudhuri R.R."/>
            <person name="La Ragione R."/>
            <person name="Hildebrand F."/>
            <person name="Pallen M.J."/>
        </authorList>
    </citation>
    <scope>NUCLEOTIDE SEQUENCE</scope>
    <source>
        <strain evidence="1">ChiW3-316</strain>
    </source>
</reference>
<protein>
    <submittedName>
        <fullName evidence="1">Uncharacterized protein</fullName>
    </submittedName>
</protein>
<dbReference type="EMBL" id="DVNC01000059">
    <property type="protein sequence ID" value="HIU54101.1"/>
    <property type="molecule type" value="Genomic_DNA"/>
</dbReference>
<comment type="caution">
    <text evidence="1">The sequence shown here is derived from an EMBL/GenBank/DDBJ whole genome shotgun (WGS) entry which is preliminary data.</text>
</comment>
<dbReference type="AlphaFoldDB" id="A0A9D1M5Q2"/>
<accession>A0A9D1M5Q2</accession>
<evidence type="ECO:0000313" key="1">
    <source>
        <dbReference type="EMBL" id="HIU54101.1"/>
    </source>
</evidence>
<dbReference type="Proteomes" id="UP000824107">
    <property type="component" value="Unassembled WGS sequence"/>
</dbReference>
<proteinExistence type="predicted"/>
<evidence type="ECO:0000313" key="2">
    <source>
        <dbReference type="Proteomes" id="UP000824107"/>
    </source>
</evidence>
<sequence length="218" mass="24988">MKIIKAAAVYAAEQCLRTPRGEVYSFMATAGKVRITAKVEPEAKNEYLAVYCLGCGSQPRRLVLARQKDGTMTEVPHPAEKGVDYRYFLFGEDFAYAHYLRDDWYYREYYDWTVMSKNRQGVYEDISRQLAGAYKIAHVGRVGDCPGVLSVVVENGEEERRLLFEKREGQYLATTAEVLEIRQNGRKFSRPVCWKPAAKLDVRDEAYVLAEAKRMSGR</sequence>
<organism evidence="1 2">
    <name type="scientific">Candidatus Scatocola faecipullorum</name>
    <dbReference type="NCBI Taxonomy" id="2840917"/>
    <lineage>
        <taxon>Bacteria</taxon>
        <taxon>Pseudomonadati</taxon>
        <taxon>Pseudomonadota</taxon>
        <taxon>Alphaproteobacteria</taxon>
        <taxon>Rhodospirillales</taxon>
        <taxon>Rhodospirillaceae</taxon>
        <taxon>Rhodospirillaceae incertae sedis</taxon>
        <taxon>Candidatus Scatocola</taxon>
    </lineage>
</organism>
<gene>
    <name evidence="1" type="ORF">IAD20_08500</name>
</gene>
<name>A0A9D1M5Q2_9PROT</name>